<proteinExistence type="predicted"/>
<dbReference type="Pfam" id="PF00176">
    <property type="entry name" value="SNF2-rel_dom"/>
    <property type="match status" value="1"/>
</dbReference>
<evidence type="ECO:0000313" key="5">
    <source>
        <dbReference type="Proteomes" id="UP001295684"/>
    </source>
</evidence>
<name>A0AAD1XVU2_EUPCR</name>
<sequence>METIDQSQAKFEVSSKNKREWLKKKIDQDHLEYVRKLETDIMNYSYKLNELEEELEKNPPKLKSKEKEKEKKLALFRFKIDQARARISNSKEMKESMDQTEDDFFCHSDFSKFYGSKAKINNQMCEVKTSNGDTYYIEEFLLQLLYDHQIDGLHWLLEQHSSNRGSLLGDEMGLGKTITSLSLLSCLKATQMNSDRITFGINLLVCPATLQDQWKEEAKLWATNIDTYIFSQDIRTKASLSNIFKKYKKDGCVIIITYETLRNYRKWFDKEEIYYAILDEGHKIKNPKAKVTQEIKKLSIKNRLILTGTPIQNTIDELWCLIDFIQPGKLSKLEIFRDEYCSHILKAGSVNATSIEIAMAKECTHRLRVLIRPHILRRTKAMLTKACNLQSKNEYIVFCNPTIPQILITMKLRNKVVTQIRNSENHEIQADDLMLISKARKICNHPYLVFWDEGTQDLLYGVGDESGSEIHNKDDLMQLIFDQRDKSGKINIAEKLLDEWYSKEKTKVLIFSQTKIILDILGKVIESKGIKHKRIDGNTNVSKRMEIIKQFSEDEDCFAMLLTTRVGGLGLNLTAANKIIIFDPDWNPMVDMQASDRAARIGQKQDVTVYRLVCSDTVEEFIYQKQIFKQFMADKILNNPGAKRIFKEKIFIEYLLAVPKTWQKLYKDMGLDIYSKDERNEEEAKTVKALSEQVLFNFGEIKKICMKESMKKRDKKNMDKMFTKHQRKMIQVDKEILKKDKKFKKFYNGVLNDIKTLDSKEKGEESKEHEFVKQLLTRDEDAKEVNNDNLTIDERLQLMRLKNKTMEHLSKDKNLGENTMKLESSLAFTEDEISERIEVAEKELLQLFNSKSEQEGEASVSDSDMKENFKIYLQSPYFRKPFENMLFENCSLTDEKTWRLK</sequence>
<evidence type="ECO:0000256" key="1">
    <source>
        <dbReference type="ARBA" id="ARBA00022801"/>
    </source>
</evidence>
<dbReference type="Proteomes" id="UP001295684">
    <property type="component" value="Unassembled WGS sequence"/>
</dbReference>
<dbReference type="PROSITE" id="PS51194">
    <property type="entry name" value="HELICASE_CTER"/>
    <property type="match status" value="1"/>
</dbReference>
<comment type="caution">
    <text evidence="4">The sequence shown here is derived from an EMBL/GenBank/DDBJ whole genome shotgun (WGS) entry which is preliminary data.</text>
</comment>
<dbReference type="InterPro" id="IPR014001">
    <property type="entry name" value="Helicase_ATP-bd"/>
</dbReference>
<dbReference type="InterPro" id="IPR049730">
    <property type="entry name" value="SNF2/RAD54-like_C"/>
</dbReference>
<dbReference type="Gene3D" id="3.40.50.300">
    <property type="entry name" value="P-loop containing nucleotide triphosphate hydrolases"/>
    <property type="match status" value="1"/>
</dbReference>
<dbReference type="GO" id="GO:0006283">
    <property type="term" value="P:transcription-coupled nucleotide-excision repair"/>
    <property type="evidence" value="ECO:0007669"/>
    <property type="project" value="TreeGrafter"/>
</dbReference>
<dbReference type="SMART" id="SM00487">
    <property type="entry name" value="DEXDc"/>
    <property type="match status" value="1"/>
</dbReference>
<accession>A0AAD1XVU2</accession>
<dbReference type="GO" id="GO:0008094">
    <property type="term" value="F:ATP-dependent activity, acting on DNA"/>
    <property type="evidence" value="ECO:0007669"/>
    <property type="project" value="TreeGrafter"/>
</dbReference>
<protein>
    <submittedName>
        <fullName evidence="4">Uncharacterized protein</fullName>
    </submittedName>
</protein>
<dbReference type="InterPro" id="IPR027417">
    <property type="entry name" value="P-loop_NTPase"/>
</dbReference>
<feature type="domain" description="Helicase C-terminal" evidence="3">
    <location>
        <begin position="496"/>
        <end position="650"/>
    </location>
</feature>
<evidence type="ECO:0000259" key="3">
    <source>
        <dbReference type="PROSITE" id="PS51194"/>
    </source>
</evidence>
<dbReference type="InterPro" id="IPR001650">
    <property type="entry name" value="Helicase_C-like"/>
</dbReference>
<evidence type="ECO:0000313" key="4">
    <source>
        <dbReference type="EMBL" id="CAI2380201.1"/>
    </source>
</evidence>
<dbReference type="EMBL" id="CAMPGE010022135">
    <property type="protein sequence ID" value="CAI2380201.1"/>
    <property type="molecule type" value="Genomic_DNA"/>
</dbReference>
<dbReference type="Pfam" id="PF00271">
    <property type="entry name" value="Helicase_C"/>
    <property type="match status" value="1"/>
</dbReference>
<keyword evidence="5" id="KW-1185">Reference proteome</keyword>
<dbReference type="InterPro" id="IPR038718">
    <property type="entry name" value="SNF2-like_sf"/>
</dbReference>
<dbReference type="GO" id="GO:0016787">
    <property type="term" value="F:hydrolase activity"/>
    <property type="evidence" value="ECO:0007669"/>
    <property type="project" value="UniProtKB-KW"/>
</dbReference>
<dbReference type="PANTHER" id="PTHR45629">
    <property type="entry name" value="SNF2/RAD54 FAMILY MEMBER"/>
    <property type="match status" value="1"/>
</dbReference>
<dbReference type="InterPro" id="IPR000330">
    <property type="entry name" value="SNF2_N"/>
</dbReference>
<dbReference type="GO" id="GO:0005634">
    <property type="term" value="C:nucleus"/>
    <property type="evidence" value="ECO:0007669"/>
    <property type="project" value="TreeGrafter"/>
</dbReference>
<keyword evidence="1" id="KW-0378">Hydrolase</keyword>
<organism evidence="4 5">
    <name type="scientific">Euplotes crassus</name>
    <dbReference type="NCBI Taxonomy" id="5936"/>
    <lineage>
        <taxon>Eukaryota</taxon>
        <taxon>Sar</taxon>
        <taxon>Alveolata</taxon>
        <taxon>Ciliophora</taxon>
        <taxon>Intramacronucleata</taxon>
        <taxon>Spirotrichea</taxon>
        <taxon>Hypotrichia</taxon>
        <taxon>Euplotida</taxon>
        <taxon>Euplotidae</taxon>
        <taxon>Moneuplotes</taxon>
    </lineage>
</organism>
<dbReference type="PROSITE" id="PS51192">
    <property type="entry name" value="HELICASE_ATP_BIND_1"/>
    <property type="match status" value="1"/>
</dbReference>
<dbReference type="GO" id="GO:0005524">
    <property type="term" value="F:ATP binding"/>
    <property type="evidence" value="ECO:0007669"/>
    <property type="project" value="InterPro"/>
</dbReference>
<evidence type="ECO:0000259" key="2">
    <source>
        <dbReference type="PROSITE" id="PS51192"/>
    </source>
</evidence>
<dbReference type="SMART" id="SM00490">
    <property type="entry name" value="HELICc"/>
    <property type="match status" value="1"/>
</dbReference>
<feature type="domain" description="Helicase ATP-binding" evidence="2">
    <location>
        <begin position="157"/>
        <end position="328"/>
    </location>
</feature>
<dbReference type="PANTHER" id="PTHR45629:SF7">
    <property type="entry name" value="DNA EXCISION REPAIR PROTEIN ERCC-6-RELATED"/>
    <property type="match status" value="1"/>
</dbReference>
<dbReference type="CDD" id="cd17919">
    <property type="entry name" value="DEXHc_Snf"/>
    <property type="match status" value="1"/>
</dbReference>
<dbReference type="Gene3D" id="3.40.50.10810">
    <property type="entry name" value="Tandem AAA-ATPase domain"/>
    <property type="match status" value="1"/>
</dbReference>
<dbReference type="AlphaFoldDB" id="A0AAD1XVU2"/>
<dbReference type="CDD" id="cd18793">
    <property type="entry name" value="SF2_C_SNF"/>
    <property type="match status" value="1"/>
</dbReference>
<reference evidence="4" key="1">
    <citation type="submission" date="2023-07" db="EMBL/GenBank/DDBJ databases">
        <authorList>
            <consortium name="AG Swart"/>
            <person name="Singh M."/>
            <person name="Singh A."/>
            <person name="Seah K."/>
            <person name="Emmerich C."/>
        </authorList>
    </citation>
    <scope>NUCLEOTIDE SEQUENCE</scope>
    <source>
        <strain evidence="4">DP1</strain>
    </source>
</reference>
<dbReference type="SUPFAM" id="SSF52540">
    <property type="entry name" value="P-loop containing nucleoside triphosphate hydrolases"/>
    <property type="match status" value="2"/>
</dbReference>
<dbReference type="InterPro" id="IPR050496">
    <property type="entry name" value="SNF2_RAD54_helicase_repair"/>
</dbReference>
<gene>
    <name evidence="4" type="ORF">ECRASSUSDP1_LOCUS21632</name>
</gene>